<dbReference type="AlphaFoldDB" id="A0AAN9ZDD9"/>
<reference evidence="3 4" key="1">
    <citation type="submission" date="2024-03" db="EMBL/GenBank/DDBJ databases">
        <title>The genome assembly and annotation of the cricket Gryllus longicercus Weissman &amp; Gray.</title>
        <authorList>
            <person name="Szrajer S."/>
            <person name="Gray D."/>
            <person name="Ylla G."/>
        </authorList>
    </citation>
    <scope>NUCLEOTIDE SEQUENCE [LARGE SCALE GENOMIC DNA]</scope>
    <source>
        <strain evidence="3">DAG 2021-001</strain>
        <tissue evidence="3">Whole body minus gut</tissue>
    </source>
</reference>
<dbReference type="InterPro" id="IPR036065">
    <property type="entry name" value="BolA-like_sf"/>
</dbReference>
<protein>
    <recommendedName>
        <fullName evidence="5">BolA-like protein 3</fullName>
    </recommendedName>
</protein>
<dbReference type="GO" id="GO:0005759">
    <property type="term" value="C:mitochondrial matrix"/>
    <property type="evidence" value="ECO:0007669"/>
    <property type="project" value="TreeGrafter"/>
</dbReference>
<accession>A0AAN9ZDD9</accession>
<dbReference type="SUPFAM" id="SSF82657">
    <property type="entry name" value="BolA-like"/>
    <property type="match status" value="1"/>
</dbReference>
<evidence type="ECO:0000256" key="1">
    <source>
        <dbReference type="ARBA" id="ARBA00005578"/>
    </source>
</evidence>
<dbReference type="Gene3D" id="3.30.300.90">
    <property type="entry name" value="BolA-like"/>
    <property type="match status" value="1"/>
</dbReference>
<organism evidence="3 4">
    <name type="scientific">Gryllus longicercus</name>
    <dbReference type="NCBI Taxonomy" id="2509291"/>
    <lineage>
        <taxon>Eukaryota</taxon>
        <taxon>Metazoa</taxon>
        <taxon>Ecdysozoa</taxon>
        <taxon>Arthropoda</taxon>
        <taxon>Hexapoda</taxon>
        <taxon>Insecta</taxon>
        <taxon>Pterygota</taxon>
        <taxon>Neoptera</taxon>
        <taxon>Polyneoptera</taxon>
        <taxon>Orthoptera</taxon>
        <taxon>Ensifera</taxon>
        <taxon>Gryllidea</taxon>
        <taxon>Grylloidea</taxon>
        <taxon>Gryllidae</taxon>
        <taxon>Gryllinae</taxon>
        <taxon>Gryllus</taxon>
    </lineage>
</organism>
<evidence type="ECO:0000313" key="4">
    <source>
        <dbReference type="Proteomes" id="UP001378592"/>
    </source>
</evidence>
<comment type="caution">
    <text evidence="3">The sequence shown here is derived from an EMBL/GenBank/DDBJ whole genome shotgun (WGS) entry which is preliminary data.</text>
</comment>
<proteinExistence type="inferred from homology"/>
<dbReference type="Pfam" id="PF01722">
    <property type="entry name" value="BolA"/>
    <property type="match status" value="1"/>
</dbReference>
<comment type="similarity">
    <text evidence="1 2">Belongs to the BolA/IbaG family.</text>
</comment>
<evidence type="ECO:0000256" key="2">
    <source>
        <dbReference type="RuleBase" id="RU003860"/>
    </source>
</evidence>
<name>A0AAN9ZDD9_9ORTH</name>
<dbReference type="PANTHER" id="PTHR46188:SF1">
    <property type="entry name" value="BOLA-LIKE PROTEIN 3"/>
    <property type="match status" value="1"/>
</dbReference>
<dbReference type="Proteomes" id="UP001378592">
    <property type="component" value="Unassembled WGS sequence"/>
</dbReference>
<evidence type="ECO:0008006" key="5">
    <source>
        <dbReference type="Google" id="ProtNLM"/>
    </source>
</evidence>
<dbReference type="EMBL" id="JAZDUA010000047">
    <property type="protein sequence ID" value="KAK7871032.1"/>
    <property type="molecule type" value="Genomic_DNA"/>
</dbReference>
<dbReference type="InterPro" id="IPR052275">
    <property type="entry name" value="Mt_Fe-S_assembly_factor"/>
</dbReference>
<evidence type="ECO:0000313" key="3">
    <source>
        <dbReference type="EMBL" id="KAK7871032.1"/>
    </source>
</evidence>
<dbReference type="InterPro" id="IPR002634">
    <property type="entry name" value="BolA"/>
</dbReference>
<keyword evidence="4" id="KW-1185">Reference proteome</keyword>
<gene>
    <name evidence="3" type="ORF">R5R35_014095</name>
</gene>
<dbReference type="PANTHER" id="PTHR46188">
    <property type="entry name" value="BOLA-LIKE PROTEIN 3"/>
    <property type="match status" value="1"/>
</dbReference>
<sequence length="106" mass="11781">MLHLSPRSIGVRSISLFAKLWNGHQAAAPTNGERKIKDILSKRFPSAKCVEVQDISGGCGAMFEIMVESNEFKGLSIVKQHRLINEALKEEIKEMHGLRIHTSVPS</sequence>